<organism evidence="2">
    <name type="scientific">Aspergillus arachidicola</name>
    <dbReference type="NCBI Taxonomy" id="656916"/>
    <lineage>
        <taxon>Eukaryota</taxon>
        <taxon>Fungi</taxon>
        <taxon>Dikarya</taxon>
        <taxon>Ascomycota</taxon>
        <taxon>Pezizomycotina</taxon>
        <taxon>Eurotiomycetes</taxon>
        <taxon>Eurotiomycetidae</taxon>
        <taxon>Eurotiales</taxon>
        <taxon>Aspergillaceae</taxon>
        <taxon>Aspergillus</taxon>
        <taxon>Aspergillus subgen. Circumdati</taxon>
    </lineage>
</organism>
<dbReference type="InterPro" id="IPR036673">
    <property type="entry name" value="Cyanovirin-N_sf"/>
</dbReference>
<protein>
    <recommendedName>
        <fullName evidence="3">Cyanovirin-N domain-containing protein</fullName>
    </recommendedName>
</protein>
<evidence type="ECO:0000313" key="2">
    <source>
        <dbReference type="EMBL" id="KAE8336705.1"/>
    </source>
</evidence>
<dbReference type="EMBL" id="ML737191">
    <property type="protein sequence ID" value="KAE8336705.1"/>
    <property type="molecule type" value="Genomic_DNA"/>
</dbReference>
<sequence>MYRFLPLVFLPLAVLAADEPPKDGIYNRLTGGLYDTCNATVAQHTKGEKAWVTGKCRKRDGGQMESHLDLDRCFTWTTLHMQPEKEGRAFEGDYCSACAPGPDLGMMMCYCATGAPRAQHVVNLNKIIGVDGGPGLL</sequence>
<accession>A0A5N6XU67</accession>
<proteinExistence type="predicted"/>
<name>A0A5N6XU67_9EURO</name>
<dbReference type="AlphaFoldDB" id="A0A5N6XU67"/>
<reference evidence="2" key="1">
    <citation type="submission" date="2019-04" db="EMBL/GenBank/DDBJ databases">
        <title>Friends and foes A comparative genomics study of 23 Aspergillus species from section Flavi.</title>
        <authorList>
            <consortium name="DOE Joint Genome Institute"/>
            <person name="Kjaerbolling I."/>
            <person name="Vesth T."/>
            <person name="Frisvad J.C."/>
            <person name="Nybo J.L."/>
            <person name="Theobald S."/>
            <person name="Kildgaard S."/>
            <person name="Isbrandt T."/>
            <person name="Kuo A."/>
            <person name="Sato A."/>
            <person name="Lyhne E.K."/>
            <person name="Kogle M.E."/>
            <person name="Wiebenga A."/>
            <person name="Kun R.S."/>
            <person name="Lubbers R.J."/>
            <person name="Makela M.R."/>
            <person name="Barry K."/>
            <person name="Chovatia M."/>
            <person name="Clum A."/>
            <person name="Daum C."/>
            <person name="Haridas S."/>
            <person name="He G."/>
            <person name="LaButti K."/>
            <person name="Lipzen A."/>
            <person name="Mondo S."/>
            <person name="Riley R."/>
            <person name="Salamov A."/>
            <person name="Simmons B.A."/>
            <person name="Magnuson J.K."/>
            <person name="Henrissat B."/>
            <person name="Mortensen U.H."/>
            <person name="Larsen T.O."/>
            <person name="Devries R.P."/>
            <person name="Grigoriev I.V."/>
            <person name="Machida M."/>
            <person name="Baker S.E."/>
            <person name="Andersen M.R."/>
        </authorList>
    </citation>
    <scope>NUCLEOTIDE SEQUENCE</scope>
    <source>
        <strain evidence="2">CBS 117612</strain>
    </source>
</reference>
<keyword evidence="1" id="KW-0732">Signal</keyword>
<dbReference type="Proteomes" id="UP000325558">
    <property type="component" value="Unassembled WGS sequence"/>
</dbReference>
<evidence type="ECO:0000256" key="1">
    <source>
        <dbReference type="SAM" id="SignalP"/>
    </source>
</evidence>
<dbReference type="SUPFAM" id="SSF51322">
    <property type="entry name" value="Cyanovirin-N"/>
    <property type="match status" value="1"/>
</dbReference>
<feature type="chain" id="PRO_5024991997" description="Cyanovirin-N domain-containing protein" evidence="1">
    <location>
        <begin position="17"/>
        <end position="137"/>
    </location>
</feature>
<dbReference type="Gene3D" id="2.30.60.10">
    <property type="entry name" value="Cyanovirin-N"/>
    <property type="match status" value="1"/>
</dbReference>
<evidence type="ECO:0008006" key="3">
    <source>
        <dbReference type="Google" id="ProtNLM"/>
    </source>
</evidence>
<feature type="signal peptide" evidence="1">
    <location>
        <begin position="1"/>
        <end position="16"/>
    </location>
</feature>
<dbReference type="OrthoDB" id="2947935at2759"/>
<gene>
    <name evidence="2" type="ORF">BDV24DRAFT_168007</name>
</gene>